<dbReference type="EMBL" id="AAZE01000004">
    <property type="protein sequence ID" value="EDJ91278.1"/>
    <property type="molecule type" value="Genomic_DNA"/>
</dbReference>
<sequence>MSKIEISNDTRVIRHRTPARISHWMLVICFFMTMFTGVAFFFPDFAWLTEILGTPQIARAIHPFTGILMFFAFIYLALLYWDHNIPEKTIFAGQKVLLKFLKGMNTRLLIMANITLVKKCSFGH</sequence>
<dbReference type="InterPro" id="IPR011577">
    <property type="entry name" value="Cyt_b561_bac/Ni-Hgenase"/>
</dbReference>
<organism evidence="8 9">
    <name type="scientific">Haemophilus influenzae R3021</name>
    <dbReference type="NCBI Taxonomy" id="375432"/>
    <lineage>
        <taxon>Bacteria</taxon>
        <taxon>Pseudomonadati</taxon>
        <taxon>Pseudomonadota</taxon>
        <taxon>Gammaproteobacteria</taxon>
        <taxon>Pasteurellales</taxon>
        <taxon>Pasteurellaceae</taxon>
        <taxon>Haemophilus</taxon>
    </lineage>
</organism>
<dbReference type="SUPFAM" id="SSF81342">
    <property type="entry name" value="Transmembrane di-heme cytochromes"/>
    <property type="match status" value="1"/>
</dbReference>
<dbReference type="GO" id="GO:0036397">
    <property type="term" value="F:formate dehydrogenase (quinone) activity"/>
    <property type="evidence" value="ECO:0007669"/>
    <property type="project" value="TreeGrafter"/>
</dbReference>
<evidence type="ECO:0000256" key="4">
    <source>
        <dbReference type="ARBA" id="ARBA00022989"/>
    </source>
</evidence>
<accession>A4N3J5</accession>
<dbReference type="Proteomes" id="UP000003798">
    <property type="component" value="Unassembled WGS sequence"/>
</dbReference>
<feature type="transmembrane region" description="Helical" evidence="6">
    <location>
        <begin position="21"/>
        <end position="41"/>
    </location>
</feature>
<keyword evidence="2" id="KW-1003">Cell membrane</keyword>
<comment type="subcellular location">
    <subcellularLocation>
        <location evidence="1">Cell membrane</location>
        <topology evidence="1">Multi-pass membrane protein</topology>
    </subcellularLocation>
</comment>
<dbReference type="InterPro" id="IPR016174">
    <property type="entry name" value="Di-haem_cyt_TM"/>
</dbReference>
<keyword evidence="4 6" id="KW-1133">Transmembrane helix</keyword>
<dbReference type="PANTHER" id="PTHR30074:SF5">
    <property type="entry name" value="FORMATE DEHYDROGENASE, NITRATE-INDUCIBLE, CYTOCHROME B556(FDN) SUBUNIT"/>
    <property type="match status" value="1"/>
</dbReference>
<dbReference type="GO" id="GO:0022904">
    <property type="term" value="P:respiratory electron transport chain"/>
    <property type="evidence" value="ECO:0007669"/>
    <property type="project" value="InterPro"/>
</dbReference>
<dbReference type="GO" id="GO:0005886">
    <property type="term" value="C:plasma membrane"/>
    <property type="evidence" value="ECO:0007669"/>
    <property type="project" value="UniProtKB-SubCell"/>
</dbReference>
<dbReference type="GO" id="GO:0009061">
    <property type="term" value="P:anaerobic respiration"/>
    <property type="evidence" value="ECO:0007669"/>
    <property type="project" value="TreeGrafter"/>
</dbReference>
<evidence type="ECO:0000313" key="8">
    <source>
        <dbReference type="EMBL" id="EDJ91278.1"/>
    </source>
</evidence>
<name>A4N3J5_HAEIF</name>
<evidence type="ECO:0000256" key="5">
    <source>
        <dbReference type="ARBA" id="ARBA00023136"/>
    </source>
</evidence>
<gene>
    <name evidence="8" type="ORF">CGSHi22421_02129</name>
</gene>
<evidence type="ECO:0000256" key="6">
    <source>
        <dbReference type="SAM" id="Phobius"/>
    </source>
</evidence>
<evidence type="ECO:0000313" key="9">
    <source>
        <dbReference type="Proteomes" id="UP000003798"/>
    </source>
</evidence>
<dbReference type="InterPro" id="IPR051817">
    <property type="entry name" value="FDH_cytochrome_b556_subunit"/>
</dbReference>
<dbReference type="AlphaFoldDB" id="A4N3J5"/>
<proteinExistence type="predicted"/>
<dbReference type="GO" id="GO:0009326">
    <property type="term" value="C:formate dehydrogenase complex"/>
    <property type="evidence" value="ECO:0007669"/>
    <property type="project" value="TreeGrafter"/>
</dbReference>
<keyword evidence="3 6" id="KW-0812">Transmembrane</keyword>
<feature type="domain" description="Cytochrome b561 bacterial/Ni-hydrogenase" evidence="7">
    <location>
        <begin position="14"/>
        <end position="87"/>
    </location>
</feature>
<evidence type="ECO:0000256" key="1">
    <source>
        <dbReference type="ARBA" id="ARBA00004651"/>
    </source>
</evidence>
<dbReference type="PANTHER" id="PTHR30074">
    <property type="entry name" value="FORMATE DEHYDROGENASE, NITRATE-INDUCIBLE, CYTOCHROME B556 FDN SUBUNIT"/>
    <property type="match status" value="1"/>
</dbReference>
<feature type="transmembrane region" description="Helical" evidence="6">
    <location>
        <begin position="61"/>
        <end position="81"/>
    </location>
</feature>
<evidence type="ECO:0000256" key="2">
    <source>
        <dbReference type="ARBA" id="ARBA00022475"/>
    </source>
</evidence>
<dbReference type="Pfam" id="PF01292">
    <property type="entry name" value="Ni_hydr_CYTB"/>
    <property type="match status" value="1"/>
</dbReference>
<dbReference type="GO" id="GO:0009055">
    <property type="term" value="F:electron transfer activity"/>
    <property type="evidence" value="ECO:0007669"/>
    <property type="project" value="InterPro"/>
</dbReference>
<evidence type="ECO:0000259" key="7">
    <source>
        <dbReference type="Pfam" id="PF01292"/>
    </source>
</evidence>
<reference evidence="8 9" key="1">
    <citation type="journal article" date="2007" name="Genome Biol.">
        <title>Characterization and modeling of the Haemophilus influenzae core and supragenomes based on the complete genomic sequences of Rd and 12 clinical nontypeable strains.</title>
        <authorList>
            <person name="Hogg J.S."/>
            <person name="Hu F.Z."/>
            <person name="Janto B."/>
            <person name="Boissy R."/>
            <person name="Hayes J."/>
            <person name="Keefe R."/>
            <person name="Post J.C."/>
            <person name="Ehrlich G.D."/>
        </authorList>
    </citation>
    <scope>NUCLEOTIDE SEQUENCE [LARGE SCALE GENOMIC DNA]</scope>
    <source>
        <strain evidence="8 9">R3021</strain>
    </source>
</reference>
<keyword evidence="5 6" id="KW-0472">Membrane</keyword>
<evidence type="ECO:0000256" key="3">
    <source>
        <dbReference type="ARBA" id="ARBA00022692"/>
    </source>
</evidence>
<protein>
    <submittedName>
        <fullName evidence="8">Formate dehydrogenase, cytochrome B556 subunit</fullName>
    </submittedName>
</protein>
<dbReference type="GO" id="GO:0015944">
    <property type="term" value="P:formate oxidation"/>
    <property type="evidence" value="ECO:0007669"/>
    <property type="project" value="TreeGrafter"/>
</dbReference>
<dbReference type="Gene3D" id="1.20.950.20">
    <property type="entry name" value="Transmembrane di-heme cytochromes, Chain C"/>
    <property type="match status" value="1"/>
</dbReference>